<dbReference type="SUPFAM" id="SSF47473">
    <property type="entry name" value="EF-hand"/>
    <property type="match status" value="1"/>
</dbReference>
<proteinExistence type="predicted"/>
<dbReference type="Pfam" id="PF13202">
    <property type="entry name" value="EF-hand_5"/>
    <property type="match status" value="1"/>
</dbReference>
<dbReference type="Proteomes" id="UP000326759">
    <property type="component" value="Unassembled WGS sequence"/>
</dbReference>
<evidence type="ECO:0000256" key="1">
    <source>
        <dbReference type="ARBA" id="ARBA00022837"/>
    </source>
</evidence>
<dbReference type="EMBL" id="SEYY01014557">
    <property type="protein sequence ID" value="KAB7500274.1"/>
    <property type="molecule type" value="Genomic_DNA"/>
</dbReference>
<reference evidence="3 4" key="1">
    <citation type="journal article" date="2019" name="PLoS Biol.">
        <title>Sex chromosomes control vertical transmission of feminizing Wolbachia symbionts in an isopod.</title>
        <authorList>
            <person name="Becking T."/>
            <person name="Chebbi M.A."/>
            <person name="Giraud I."/>
            <person name="Moumen B."/>
            <person name="Laverre T."/>
            <person name="Caubet Y."/>
            <person name="Peccoud J."/>
            <person name="Gilbert C."/>
            <person name="Cordaux R."/>
        </authorList>
    </citation>
    <scope>NUCLEOTIDE SEQUENCE [LARGE SCALE GENOMIC DNA]</scope>
    <source>
        <strain evidence="3">ANa2</strain>
        <tissue evidence="3">Whole body excluding digestive tract and cuticle</tissue>
    </source>
</reference>
<organism evidence="3 4">
    <name type="scientific">Armadillidium nasatum</name>
    <dbReference type="NCBI Taxonomy" id="96803"/>
    <lineage>
        <taxon>Eukaryota</taxon>
        <taxon>Metazoa</taxon>
        <taxon>Ecdysozoa</taxon>
        <taxon>Arthropoda</taxon>
        <taxon>Crustacea</taxon>
        <taxon>Multicrustacea</taxon>
        <taxon>Malacostraca</taxon>
        <taxon>Eumalacostraca</taxon>
        <taxon>Peracarida</taxon>
        <taxon>Isopoda</taxon>
        <taxon>Oniscidea</taxon>
        <taxon>Crinocheta</taxon>
        <taxon>Armadillidiidae</taxon>
        <taxon>Armadillidium</taxon>
    </lineage>
</organism>
<sequence length="120" mass="13682">MDGRVTIDEFQEAILRTCAGKRYEEFPQAFKHFINSQFHLIDLNGDGLVGVDEYRLDCVQRAAFSNVQEIDDAYNNLLTDEDRKAGGINLARYQELYAQFISNPDEKANAVYLFGPLQVV</sequence>
<name>A0A5N5T1D9_9CRUS</name>
<dbReference type="PROSITE" id="PS00018">
    <property type="entry name" value="EF_HAND_1"/>
    <property type="match status" value="1"/>
</dbReference>
<keyword evidence="1" id="KW-0106">Calcium</keyword>
<gene>
    <name evidence="3" type="primary">SCP1</name>
    <name evidence="3" type="ORF">Anas_06641</name>
</gene>
<dbReference type="InterPro" id="IPR018247">
    <property type="entry name" value="EF_Hand_1_Ca_BS"/>
</dbReference>
<keyword evidence="4" id="KW-1185">Reference proteome</keyword>
<dbReference type="Gene3D" id="1.10.238.10">
    <property type="entry name" value="EF-hand"/>
    <property type="match status" value="1"/>
</dbReference>
<evidence type="ECO:0000313" key="4">
    <source>
        <dbReference type="Proteomes" id="UP000326759"/>
    </source>
</evidence>
<accession>A0A5N5T1D9</accession>
<dbReference type="InterPro" id="IPR011992">
    <property type="entry name" value="EF-hand-dom_pair"/>
</dbReference>
<evidence type="ECO:0000259" key="2">
    <source>
        <dbReference type="Pfam" id="PF13202"/>
    </source>
</evidence>
<evidence type="ECO:0000313" key="3">
    <source>
        <dbReference type="EMBL" id="KAB7500274.1"/>
    </source>
</evidence>
<feature type="domain" description="EF-hand" evidence="2">
    <location>
        <begin position="35"/>
        <end position="55"/>
    </location>
</feature>
<dbReference type="AlphaFoldDB" id="A0A5N5T1D9"/>
<comment type="caution">
    <text evidence="3">The sequence shown here is derived from an EMBL/GenBank/DDBJ whole genome shotgun (WGS) entry which is preliminary data.</text>
</comment>
<dbReference type="OrthoDB" id="10038259at2759"/>
<dbReference type="InterPro" id="IPR002048">
    <property type="entry name" value="EF_hand_dom"/>
</dbReference>
<dbReference type="GO" id="GO:0005509">
    <property type="term" value="F:calcium ion binding"/>
    <property type="evidence" value="ECO:0007669"/>
    <property type="project" value="InterPro"/>
</dbReference>
<protein>
    <submittedName>
        <fullName evidence="3">Sarcoplasmic calcium-binding protein 1</fullName>
    </submittedName>
</protein>